<feature type="domain" description="GntR C-terminal" evidence="4">
    <location>
        <begin position="159"/>
        <end position="287"/>
    </location>
</feature>
<dbReference type="Pfam" id="PF07729">
    <property type="entry name" value="FCD"/>
    <property type="match status" value="1"/>
</dbReference>
<dbReference type="GO" id="GO:0003677">
    <property type="term" value="F:DNA binding"/>
    <property type="evidence" value="ECO:0007669"/>
    <property type="project" value="UniProtKB-KW"/>
</dbReference>
<organism evidence="5 6">
    <name type="scientific">Mangrovibacter plantisponsor</name>
    <dbReference type="NCBI Taxonomy" id="451513"/>
    <lineage>
        <taxon>Bacteria</taxon>
        <taxon>Pseudomonadati</taxon>
        <taxon>Pseudomonadota</taxon>
        <taxon>Gammaproteobacteria</taxon>
        <taxon>Enterobacterales</taxon>
        <taxon>Enterobacteriaceae</taxon>
        <taxon>Mangrovibacter</taxon>
    </lineage>
</organism>
<dbReference type="RefSeq" id="WP_036113774.1">
    <property type="nucleotide sequence ID" value="NZ_QGTS01000024.1"/>
</dbReference>
<dbReference type="SUPFAM" id="SSF46785">
    <property type="entry name" value="Winged helix' DNA-binding domain"/>
    <property type="match status" value="2"/>
</dbReference>
<dbReference type="AlphaFoldDB" id="A0A317PLK4"/>
<dbReference type="SMART" id="SM00895">
    <property type="entry name" value="FCD"/>
    <property type="match status" value="1"/>
</dbReference>
<accession>A0A317PLK4</accession>
<reference evidence="5 6" key="1">
    <citation type="submission" date="2018-05" db="EMBL/GenBank/DDBJ databases">
        <title>Genomic Encyclopedia of Type Strains, Phase IV (KMG-IV): sequencing the most valuable type-strain genomes for metagenomic binning, comparative biology and taxonomic classification.</title>
        <authorList>
            <person name="Goeker M."/>
        </authorList>
    </citation>
    <scope>NUCLEOTIDE SEQUENCE [LARGE SCALE GENOMIC DNA]</scope>
    <source>
        <strain evidence="5 6">DSM 19579</strain>
    </source>
</reference>
<protein>
    <submittedName>
        <fullName evidence="5">GntR family transcriptional regulator</fullName>
    </submittedName>
</protein>
<comment type="caution">
    <text evidence="5">The sequence shown here is derived from an EMBL/GenBank/DDBJ whole genome shotgun (WGS) entry which is preliminary data.</text>
</comment>
<dbReference type="InterPro" id="IPR036388">
    <property type="entry name" value="WH-like_DNA-bd_sf"/>
</dbReference>
<dbReference type="Gene3D" id="1.10.10.10">
    <property type="entry name" value="Winged helix-like DNA-binding domain superfamily/Winged helix DNA-binding domain"/>
    <property type="match status" value="1"/>
</dbReference>
<evidence type="ECO:0000313" key="5">
    <source>
        <dbReference type="EMBL" id="PWW00853.1"/>
    </source>
</evidence>
<name>A0A317PLK4_9ENTR</name>
<evidence type="ECO:0000259" key="4">
    <source>
        <dbReference type="SMART" id="SM00895"/>
    </source>
</evidence>
<dbReference type="InterPro" id="IPR008920">
    <property type="entry name" value="TF_FadR/GntR_C"/>
</dbReference>
<dbReference type="PANTHER" id="PTHR43537">
    <property type="entry name" value="TRANSCRIPTIONAL REGULATOR, GNTR FAMILY"/>
    <property type="match status" value="1"/>
</dbReference>
<gene>
    <name evidence="5" type="ORF">DES37_12451</name>
</gene>
<keyword evidence="6" id="KW-1185">Reference proteome</keyword>
<evidence type="ECO:0000313" key="6">
    <source>
        <dbReference type="Proteomes" id="UP000246744"/>
    </source>
</evidence>
<dbReference type="Gene3D" id="1.20.120.530">
    <property type="entry name" value="GntR ligand-binding domain-like"/>
    <property type="match status" value="1"/>
</dbReference>
<dbReference type="Proteomes" id="UP000246744">
    <property type="component" value="Unassembled WGS sequence"/>
</dbReference>
<dbReference type="EMBL" id="QGTS01000024">
    <property type="protein sequence ID" value="PWW00853.1"/>
    <property type="molecule type" value="Genomic_DNA"/>
</dbReference>
<sequence>MSRSQNLRQNVINQFIHDMSLNHIPSPLPSISALAEMYAISRTTVRHTLAWFVECGVLEKIGTDYIRLRNPDTADGYEAVTPPQEEQSRLFEMAFFTMINQRQLRAGEVFSELQLAKAANVSPATVREYLLKFCRYDLVTSEQRGLWRMKQFDKAYAEQLFELREMLEMHAMQHFLNLPDNHPLWLQAKNLLERHRMLRDTVGDSYRTFSRLDRDFHALLLSSAQNIFFNQSLEIISVIFHFHYQWDEADLKQRNIIAIDEHMTILSALICRNDLEAIRALRDHLNTAKQSMIRSIHQFTGK</sequence>
<evidence type="ECO:0000256" key="3">
    <source>
        <dbReference type="ARBA" id="ARBA00023163"/>
    </source>
</evidence>
<dbReference type="InterPro" id="IPR011711">
    <property type="entry name" value="GntR_C"/>
</dbReference>
<proteinExistence type="predicted"/>
<keyword evidence="3" id="KW-0804">Transcription</keyword>
<dbReference type="InterPro" id="IPR036390">
    <property type="entry name" value="WH_DNA-bd_sf"/>
</dbReference>
<keyword evidence="2" id="KW-0238">DNA-binding</keyword>
<keyword evidence="1" id="KW-0805">Transcription regulation</keyword>
<evidence type="ECO:0000256" key="1">
    <source>
        <dbReference type="ARBA" id="ARBA00023015"/>
    </source>
</evidence>
<dbReference type="PANTHER" id="PTHR43537:SF51">
    <property type="entry name" value="HTH-TYPE TRANSCRIPTIONAL REGULATOR LGOR-RELATED"/>
    <property type="match status" value="1"/>
</dbReference>
<dbReference type="SUPFAM" id="SSF48008">
    <property type="entry name" value="GntR ligand-binding domain-like"/>
    <property type="match status" value="1"/>
</dbReference>
<evidence type="ECO:0000256" key="2">
    <source>
        <dbReference type="ARBA" id="ARBA00023125"/>
    </source>
</evidence>
<dbReference type="OrthoDB" id="9799812at2"/>